<dbReference type="Proteomes" id="UP000698800">
    <property type="component" value="Unassembled WGS sequence"/>
</dbReference>
<feature type="compositionally biased region" description="Low complexity" evidence="1">
    <location>
        <begin position="386"/>
        <end position="402"/>
    </location>
</feature>
<evidence type="ECO:0000256" key="1">
    <source>
        <dbReference type="SAM" id="MobiDB-lite"/>
    </source>
</evidence>
<evidence type="ECO:0000313" key="4">
    <source>
        <dbReference type="Proteomes" id="UP000698800"/>
    </source>
</evidence>
<accession>A0A9P8KXE3</accession>
<proteinExistence type="predicted"/>
<organism evidence="3 4">
    <name type="scientific">Glutinoglossum americanum</name>
    <dbReference type="NCBI Taxonomy" id="1670608"/>
    <lineage>
        <taxon>Eukaryota</taxon>
        <taxon>Fungi</taxon>
        <taxon>Dikarya</taxon>
        <taxon>Ascomycota</taxon>
        <taxon>Pezizomycotina</taxon>
        <taxon>Geoglossomycetes</taxon>
        <taxon>Geoglossales</taxon>
        <taxon>Geoglossaceae</taxon>
        <taxon>Glutinoglossum</taxon>
    </lineage>
</organism>
<evidence type="ECO:0000259" key="2">
    <source>
        <dbReference type="Pfam" id="PF13391"/>
    </source>
</evidence>
<feature type="region of interest" description="Disordered" evidence="1">
    <location>
        <begin position="386"/>
        <end position="443"/>
    </location>
</feature>
<name>A0A9P8KXE3_9PEZI</name>
<feature type="region of interest" description="Disordered" evidence="1">
    <location>
        <begin position="340"/>
        <end position="374"/>
    </location>
</feature>
<dbReference type="OrthoDB" id="2142759at2759"/>
<reference evidence="3" key="1">
    <citation type="submission" date="2021-03" db="EMBL/GenBank/DDBJ databases">
        <title>Comparative genomics and phylogenomic investigation of the class Geoglossomycetes provide insights into ecological specialization and systematics.</title>
        <authorList>
            <person name="Melie T."/>
            <person name="Pirro S."/>
            <person name="Miller A.N."/>
            <person name="Quandt A."/>
        </authorList>
    </citation>
    <scope>NUCLEOTIDE SEQUENCE</scope>
    <source>
        <strain evidence="3">GBOQ0MN5Z8</strain>
    </source>
</reference>
<gene>
    <name evidence="3" type="ORF">FGG08_004151</name>
</gene>
<evidence type="ECO:0000313" key="3">
    <source>
        <dbReference type="EMBL" id="KAH0541387.1"/>
    </source>
</evidence>
<dbReference type="InterPro" id="IPR003615">
    <property type="entry name" value="HNH_nuc"/>
</dbReference>
<keyword evidence="4" id="KW-1185">Reference proteome</keyword>
<dbReference type="EMBL" id="JAGHQL010000080">
    <property type="protein sequence ID" value="KAH0541387.1"/>
    <property type="molecule type" value="Genomic_DNA"/>
</dbReference>
<comment type="caution">
    <text evidence="3">The sequence shown here is derived from an EMBL/GenBank/DDBJ whole genome shotgun (WGS) entry which is preliminary data.</text>
</comment>
<dbReference type="Pfam" id="PF13391">
    <property type="entry name" value="HNH_2"/>
    <property type="match status" value="1"/>
</dbReference>
<feature type="domain" description="HNH nuclease" evidence="2">
    <location>
        <begin position="188"/>
        <end position="256"/>
    </location>
</feature>
<dbReference type="AlphaFoldDB" id="A0A9P8KXE3"/>
<protein>
    <recommendedName>
        <fullName evidence="2">HNH nuclease domain-containing protein</fullName>
    </recommendedName>
</protein>
<sequence length="443" mass="48915">MSTATAAPPVKSVTVRTAQKILLQFEQGLDGTHYDHDQLKISFRHPGYKSPYDLLLKLSAFDHPLGGLHHRTALVACGIVAGNVWNGYFTETRDGPRITLDDDQLLTGAEYYFHVPSPSVEGSAIDEGSLVSPYYRYPVVPNFQEWPFPHHNLPPGWADGLMKPSAGSSVIRAPSHHAITVLERDGSCRISDYTEGLSCAHLCPQAELEWFTSNAMYEYNAQTQLSAASVTDDKQNCLTLRLDLHSTFDRRKFVFVPKGGALVTHFLQPTSCYGRIYHNTTTHPILNVSIEFFLARLAWAILPSIRMFLEPGIERLLIRLEDIKGEREYTHKRTTGVDCRKLSGLSVGPRGVSPKKRKPPGEGKEGNDDDELSYFLPESKRGRISSVDYFSSSPGSSGSEVMSDLDDGAGRRPGGGNAGTGQESFRAQGDQAELVQFPQKSSL</sequence>